<sequence>MLGAILLRHASLDRSGRGGCTIVIFVLLLSVQLLLLLLLLWDLVKVSVIRTAIRSLIDCPGDHFEPADTDSRRTSLNIGLLGSTGTLVLTLIVCAAVAWVDLALFIALVADCAAALCTVLVACVAWLFCTCPIEAVVAAAIDATPAPAPTAIVVMAVARLARDPDVAAAAVGTSSPGRTTVVFFCFRLAHDGRWIR</sequence>
<dbReference type="VEuPathDB" id="VectorBase:ACUA026111"/>
<feature type="transmembrane region" description="Helical" evidence="1">
    <location>
        <begin position="78"/>
        <end position="98"/>
    </location>
</feature>
<keyword evidence="3" id="KW-1185">Reference proteome</keyword>
<keyword evidence="1" id="KW-0472">Membrane</keyword>
<evidence type="ECO:0000313" key="2">
    <source>
        <dbReference type="EnsemblMetazoa" id="ACUA026111-PA"/>
    </source>
</evidence>
<evidence type="ECO:0000256" key="1">
    <source>
        <dbReference type="SAM" id="Phobius"/>
    </source>
</evidence>
<dbReference type="EnsemblMetazoa" id="ACUA026111-RA">
    <property type="protein sequence ID" value="ACUA026111-PA"/>
    <property type="gene ID" value="ACUA026111"/>
</dbReference>
<dbReference type="EMBL" id="AXCM01000245">
    <property type="status" value="NOT_ANNOTATED_CDS"/>
    <property type="molecule type" value="Genomic_DNA"/>
</dbReference>
<reference evidence="3" key="1">
    <citation type="submission" date="2013-09" db="EMBL/GenBank/DDBJ databases">
        <title>The Genome Sequence of Anopheles culicifacies species A.</title>
        <authorList>
            <consortium name="The Broad Institute Genomics Platform"/>
            <person name="Neafsey D.E."/>
            <person name="Besansky N."/>
            <person name="Howell P."/>
            <person name="Walton C."/>
            <person name="Young S.K."/>
            <person name="Zeng Q."/>
            <person name="Gargeya S."/>
            <person name="Fitzgerald M."/>
            <person name="Haas B."/>
            <person name="Abouelleil A."/>
            <person name="Allen A.W."/>
            <person name="Alvarado L."/>
            <person name="Arachchi H.M."/>
            <person name="Berlin A.M."/>
            <person name="Chapman S.B."/>
            <person name="Gainer-Dewar J."/>
            <person name="Goldberg J."/>
            <person name="Griggs A."/>
            <person name="Gujja S."/>
            <person name="Hansen M."/>
            <person name="Howarth C."/>
            <person name="Imamovic A."/>
            <person name="Ireland A."/>
            <person name="Larimer J."/>
            <person name="McCowan C."/>
            <person name="Murphy C."/>
            <person name="Pearson M."/>
            <person name="Poon T.W."/>
            <person name="Priest M."/>
            <person name="Roberts A."/>
            <person name="Saif S."/>
            <person name="Shea T."/>
            <person name="Sisk P."/>
            <person name="Sykes S."/>
            <person name="Wortman J."/>
            <person name="Nusbaum C."/>
            <person name="Birren B."/>
        </authorList>
    </citation>
    <scope>NUCLEOTIDE SEQUENCE [LARGE SCALE GENOMIC DNA]</scope>
    <source>
        <strain evidence="3">A-37</strain>
    </source>
</reference>
<accession>A0A182MTT9</accession>
<organism evidence="2 3">
    <name type="scientific">Anopheles culicifacies</name>
    <dbReference type="NCBI Taxonomy" id="139723"/>
    <lineage>
        <taxon>Eukaryota</taxon>
        <taxon>Metazoa</taxon>
        <taxon>Ecdysozoa</taxon>
        <taxon>Arthropoda</taxon>
        <taxon>Hexapoda</taxon>
        <taxon>Insecta</taxon>
        <taxon>Pterygota</taxon>
        <taxon>Neoptera</taxon>
        <taxon>Endopterygota</taxon>
        <taxon>Diptera</taxon>
        <taxon>Nematocera</taxon>
        <taxon>Culicoidea</taxon>
        <taxon>Culicidae</taxon>
        <taxon>Anophelinae</taxon>
        <taxon>Anopheles</taxon>
        <taxon>culicifacies species complex</taxon>
    </lineage>
</organism>
<keyword evidence="1" id="KW-0812">Transmembrane</keyword>
<feature type="transmembrane region" description="Helical" evidence="1">
    <location>
        <begin position="105"/>
        <end position="128"/>
    </location>
</feature>
<dbReference type="Proteomes" id="UP000075883">
    <property type="component" value="Unassembled WGS sequence"/>
</dbReference>
<keyword evidence="1" id="KW-1133">Transmembrane helix</keyword>
<dbReference type="AlphaFoldDB" id="A0A182MTT9"/>
<feature type="transmembrane region" description="Helical" evidence="1">
    <location>
        <begin position="21"/>
        <end position="41"/>
    </location>
</feature>
<proteinExistence type="predicted"/>
<evidence type="ECO:0000313" key="3">
    <source>
        <dbReference type="Proteomes" id="UP000075883"/>
    </source>
</evidence>
<protein>
    <submittedName>
        <fullName evidence="2">Uncharacterized protein</fullName>
    </submittedName>
</protein>
<reference evidence="2" key="2">
    <citation type="submission" date="2020-05" db="UniProtKB">
        <authorList>
            <consortium name="EnsemblMetazoa"/>
        </authorList>
    </citation>
    <scope>IDENTIFICATION</scope>
    <source>
        <strain evidence="2">A-37</strain>
    </source>
</reference>
<name>A0A182MTT9_9DIPT</name>